<organism evidence="1 2">
    <name type="scientific">Pristionchus entomophagus</name>
    <dbReference type="NCBI Taxonomy" id="358040"/>
    <lineage>
        <taxon>Eukaryota</taxon>
        <taxon>Metazoa</taxon>
        <taxon>Ecdysozoa</taxon>
        <taxon>Nematoda</taxon>
        <taxon>Chromadorea</taxon>
        <taxon>Rhabditida</taxon>
        <taxon>Rhabditina</taxon>
        <taxon>Diplogasteromorpha</taxon>
        <taxon>Diplogasteroidea</taxon>
        <taxon>Neodiplogasteridae</taxon>
        <taxon>Pristionchus</taxon>
    </lineage>
</organism>
<dbReference type="PANTHER" id="PTHR45908">
    <property type="entry name" value="PROTEIN CBG11750-RELATED"/>
    <property type="match status" value="1"/>
</dbReference>
<sequence>LEIMGYAHHLHEVFYPNDMALGSNYTMCSKQEDPTCSDQLDNLFGIFEINANEHNNYYGVNVPEIGINGCK</sequence>
<name>A0AAV5TFZ7_9BILA</name>
<protein>
    <submittedName>
        <fullName evidence="1">Uncharacterized protein</fullName>
    </submittedName>
</protein>
<feature type="non-terminal residue" evidence="1">
    <location>
        <position position="1"/>
    </location>
</feature>
<dbReference type="Gene3D" id="3.40.50.1820">
    <property type="entry name" value="alpha/beta hydrolase"/>
    <property type="match status" value="1"/>
</dbReference>
<dbReference type="PANTHER" id="PTHR45908:SF11">
    <property type="entry name" value="FUNGAL LIPASE-LIKE DOMAIN-CONTAINING PROTEIN"/>
    <property type="match status" value="1"/>
</dbReference>
<dbReference type="InterPro" id="IPR029058">
    <property type="entry name" value="AB_hydrolase_fold"/>
</dbReference>
<gene>
    <name evidence="1" type="ORF">PENTCL1PPCAC_14824</name>
</gene>
<comment type="caution">
    <text evidence="1">The sequence shown here is derived from an EMBL/GenBank/DDBJ whole genome shotgun (WGS) entry which is preliminary data.</text>
</comment>
<proteinExistence type="predicted"/>
<dbReference type="SUPFAM" id="SSF53474">
    <property type="entry name" value="alpha/beta-Hydrolases"/>
    <property type="match status" value="1"/>
</dbReference>
<accession>A0AAV5TFZ7</accession>
<dbReference type="AlphaFoldDB" id="A0AAV5TFZ7"/>
<evidence type="ECO:0000313" key="1">
    <source>
        <dbReference type="EMBL" id="GMS92649.1"/>
    </source>
</evidence>
<reference evidence="1" key="1">
    <citation type="submission" date="2023-10" db="EMBL/GenBank/DDBJ databases">
        <title>Genome assembly of Pristionchus species.</title>
        <authorList>
            <person name="Yoshida K."/>
            <person name="Sommer R.J."/>
        </authorList>
    </citation>
    <scope>NUCLEOTIDE SEQUENCE</scope>
    <source>
        <strain evidence="1">RS0144</strain>
    </source>
</reference>
<keyword evidence="2" id="KW-1185">Reference proteome</keyword>
<dbReference type="Proteomes" id="UP001432027">
    <property type="component" value="Unassembled WGS sequence"/>
</dbReference>
<evidence type="ECO:0000313" key="2">
    <source>
        <dbReference type="Proteomes" id="UP001432027"/>
    </source>
</evidence>
<dbReference type="EMBL" id="BTSX01000004">
    <property type="protein sequence ID" value="GMS92649.1"/>
    <property type="molecule type" value="Genomic_DNA"/>
</dbReference>